<evidence type="ECO:0000313" key="2">
    <source>
        <dbReference type="Proteomes" id="UP000250235"/>
    </source>
</evidence>
<gene>
    <name evidence="1" type="ORF">F511_21350</name>
</gene>
<reference evidence="1 2" key="1">
    <citation type="journal article" date="2015" name="Proc. Natl. Acad. Sci. U.S.A.">
        <title>The resurrection genome of Boea hygrometrica: A blueprint for survival of dehydration.</title>
        <authorList>
            <person name="Xiao L."/>
            <person name="Yang G."/>
            <person name="Zhang L."/>
            <person name="Yang X."/>
            <person name="Zhao S."/>
            <person name="Ji Z."/>
            <person name="Zhou Q."/>
            <person name="Hu M."/>
            <person name="Wang Y."/>
            <person name="Chen M."/>
            <person name="Xu Y."/>
            <person name="Jin H."/>
            <person name="Xiao X."/>
            <person name="Hu G."/>
            <person name="Bao F."/>
            <person name="Hu Y."/>
            <person name="Wan P."/>
            <person name="Li L."/>
            <person name="Deng X."/>
            <person name="Kuang T."/>
            <person name="Xiang C."/>
            <person name="Zhu J.K."/>
            <person name="Oliver M.J."/>
            <person name="He Y."/>
        </authorList>
    </citation>
    <scope>NUCLEOTIDE SEQUENCE [LARGE SCALE GENOMIC DNA]</scope>
    <source>
        <strain evidence="2">cv. XS01</strain>
    </source>
</reference>
<dbReference type="AlphaFoldDB" id="A0A2Z7CNA3"/>
<dbReference type="Proteomes" id="UP000250235">
    <property type="component" value="Unassembled WGS sequence"/>
</dbReference>
<organism evidence="1 2">
    <name type="scientific">Dorcoceras hygrometricum</name>
    <dbReference type="NCBI Taxonomy" id="472368"/>
    <lineage>
        <taxon>Eukaryota</taxon>
        <taxon>Viridiplantae</taxon>
        <taxon>Streptophyta</taxon>
        <taxon>Embryophyta</taxon>
        <taxon>Tracheophyta</taxon>
        <taxon>Spermatophyta</taxon>
        <taxon>Magnoliopsida</taxon>
        <taxon>eudicotyledons</taxon>
        <taxon>Gunneridae</taxon>
        <taxon>Pentapetalae</taxon>
        <taxon>asterids</taxon>
        <taxon>lamiids</taxon>
        <taxon>Lamiales</taxon>
        <taxon>Gesneriaceae</taxon>
        <taxon>Didymocarpoideae</taxon>
        <taxon>Trichosporeae</taxon>
        <taxon>Loxocarpinae</taxon>
        <taxon>Dorcoceras</taxon>
    </lineage>
</organism>
<dbReference type="EMBL" id="KQ995693">
    <property type="protein sequence ID" value="KZV46199.1"/>
    <property type="molecule type" value="Genomic_DNA"/>
</dbReference>
<sequence length="65" mass="7207">MKQSTIIREELIAALTAESSSAFVEEFSQHTVAAGVHLLRIGVHLERGSVTHPLMEPFEEEEGEM</sequence>
<name>A0A2Z7CNA3_9LAMI</name>
<evidence type="ECO:0000313" key="1">
    <source>
        <dbReference type="EMBL" id="KZV46199.1"/>
    </source>
</evidence>
<proteinExistence type="predicted"/>
<accession>A0A2Z7CNA3</accession>
<keyword evidence="2" id="KW-1185">Reference proteome</keyword>
<protein>
    <submittedName>
        <fullName evidence="1">Uncharacterized protein</fullName>
    </submittedName>
</protein>